<dbReference type="InterPro" id="IPR029058">
    <property type="entry name" value="AB_hydrolase_fold"/>
</dbReference>
<dbReference type="EMBL" id="VLKE01000001">
    <property type="protein sequence ID" value="TWH68055.1"/>
    <property type="molecule type" value="Genomic_DNA"/>
</dbReference>
<protein>
    <submittedName>
        <fullName evidence="4">Dienelactone hydrolase</fullName>
    </submittedName>
</protein>
<proteinExistence type="inferred from homology"/>
<keyword evidence="4" id="KW-0378">Hydrolase</keyword>
<comment type="similarity">
    <text evidence="1">Belongs to the AB hydrolase superfamily. FUS2 hydrolase family.</text>
</comment>
<gene>
    <name evidence="4" type="ORF">JD77_03042</name>
</gene>
<evidence type="ECO:0000256" key="1">
    <source>
        <dbReference type="ARBA" id="ARBA00038115"/>
    </source>
</evidence>
<accession>A0A562IBG8</accession>
<dbReference type="Proteomes" id="UP000319825">
    <property type="component" value="Unassembled WGS sequence"/>
</dbReference>
<evidence type="ECO:0000259" key="3">
    <source>
        <dbReference type="Pfam" id="PF00561"/>
    </source>
</evidence>
<feature type="compositionally biased region" description="Low complexity" evidence="2">
    <location>
        <begin position="1"/>
        <end position="17"/>
    </location>
</feature>
<dbReference type="AlphaFoldDB" id="A0A562IBG8"/>
<organism evidence="4 5">
    <name type="scientific">Micromonospora olivasterospora</name>
    <dbReference type="NCBI Taxonomy" id="1880"/>
    <lineage>
        <taxon>Bacteria</taxon>
        <taxon>Bacillati</taxon>
        <taxon>Actinomycetota</taxon>
        <taxon>Actinomycetes</taxon>
        <taxon>Micromonosporales</taxon>
        <taxon>Micromonosporaceae</taxon>
        <taxon>Micromonospora</taxon>
    </lineage>
</organism>
<evidence type="ECO:0000313" key="4">
    <source>
        <dbReference type="EMBL" id="TWH68055.1"/>
    </source>
</evidence>
<feature type="region of interest" description="Disordered" evidence="2">
    <location>
        <begin position="1"/>
        <end position="23"/>
    </location>
</feature>
<dbReference type="Pfam" id="PF00561">
    <property type="entry name" value="Abhydrolase_1"/>
    <property type="match status" value="1"/>
</dbReference>
<keyword evidence="5" id="KW-1185">Reference proteome</keyword>
<reference evidence="4 5" key="1">
    <citation type="submission" date="2019-07" db="EMBL/GenBank/DDBJ databases">
        <title>R&amp;d 2014.</title>
        <authorList>
            <person name="Klenk H.-P."/>
        </authorList>
    </citation>
    <scope>NUCLEOTIDE SEQUENCE [LARGE SCALE GENOMIC DNA]</scope>
    <source>
        <strain evidence="4 5">DSM 43868</strain>
    </source>
</reference>
<dbReference type="Gene3D" id="3.40.50.1820">
    <property type="entry name" value="alpha/beta hydrolase"/>
    <property type="match status" value="1"/>
</dbReference>
<dbReference type="GO" id="GO:0016787">
    <property type="term" value="F:hydrolase activity"/>
    <property type="evidence" value="ECO:0007669"/>
    <property type="project" value="UniProtKB-KW"/>
</dbReference>
<evidence type="ECO:0000313" key="5">
    <source>
        <dbReference type="Proteomes" id="UP000319825"/>
    </source>
</evidence>
<sequence length="227" mass="23628">MATRGRAGTTTRGGETTIPAGEARLSADVHVPDGATGVVLFAHGSGSSRHSPRNVAVARVLHRQALATVLVDLLTPEEERVDLRTAELRFDIGMLADRLAAMVDWMVGEPTLGRLPAGLFGASTGAAAALVAAAARPDRVRAVVSRGGRPDLAGEALSQVRAPTLLLVGGLDEQVITLNEQAMVELGAVGELRIVPGATHLFEEPGTLEQVADAATEWFATHLRPSG</sequence>
<evidence type="ECO:0000256" key="2">
    <source>
        <dbReference type="SAM" id="MobiDB-lite"/>
    </source>
</evidence>
<name>A0A562IBG8_MICOL</name>
<comment type="caution">
    <text evidence="4">The sequence shown here is derived from an EMBL/GenBank/DDBJ whole genome shotgun (WGS) entry which is preliminary data.</text>
</comment>
<dbReference type="InterPro" id="IPR000073">
    <property type="entry name" value="AB_hydrolase_1"/>
</dbReference>
<dbReference type="PANTHER" id="PTHR22946">
    <property type="entry name" value="DIENELACTONE HYDROLASE DOMAIN-CONTAINING PROTEIN-RELATED"/>
    <property type="match status" value="1"/>
</dbReference>
<dbReference type="RefSeq" id="WP_145774938.1">
    <property type="nucleotide sequence ID" value="NZ_BAAATQ010000084.1"/>
</dbReference>
<dbReference type="OrthoDB" id="9810066at2"/>
<dbReference type="SUPFAM" id="SSF53474">
    <property type="entry name" value="alpha/beta-Hydrolases"/>
    <property type="match status" value="1"/>
</dbReference>
<dbReference type="InterPro" id="IPR050261">
    <property type="entry name" value="FrsA_esterase"/>
</dbReference>
<feature type="domain" description="AB hydrolase-1" evidence="3">
    <location>
        <begin position="38"/>
        <end position="161"/>
    </location>
</feature>